<evidence type="ECO:0000259" key="9">
    <source>
        <dbReference type="PROSITE" id="PS50011"/>
    </source>
</evidence>
<proteinExistence type="inferred from homology"/>
<dbReference type="InterPro" id="IPR008271">
    <property type="entry name" value="Ser/Thr_kinase_AS"/>
</dbReference>
<evidence type="ECO:0000256" key="5">
    <source>
        <dbReference type="ARBA" id="ARBA00022840"/>
    </source>
</evidence>
<evidence type="ECO:0000313" key="11">
    <source>
        <dbReference type="Proteomes" id="UP000008311"/>
    </source>
</evidence>
<dbReference type="GO" id="GO:0032968">
    <property type="term" value="P:positive regulation of transcription elongation by RNA polymerase II"/>
    <property type="evidence" value="ECO:0000318"/>
    <property type="project" value="GO_Central"/>
</dbReference>
<evidence type="ECO:0000256" key="6">
    <source>
        <dbReference type="PROSITE-ProRule" id="PRU10141"/>
    </source>
</evidence>
<name>B9T4R4_RICCO</name>
<evidence type="ECO:0000256" key="7">
    <source>
        <dbReference type="RuleBase" id="RU000304"/>
    </source>
</evidence>
<dbReference type="GO" id="GO:0005634">
    <property type="term" value="C:nucleus"/>
    <property type="evidence" value="ECO:0000318"/>
    <property type="project" value="GO_Central"/>
</dbReference>
<dbReference type="STRING" id="3988.B9T4R4"/>
<dbReference type="EMBL" id="EQ974487">
    <property type="protein sequence ID" value="EEF29154.1"/>
    <property type="molecule type" value="Genomic_DNA"/>
</dbReference>
<comment type="similarity">
    <text evidence="1">Belongs to the protein kinase superfamily. CMGC Ser/Thr protein kinase family. CDC2/CDKX subfamily.</text>
</comment>
<keyword evidence="4 10" id="KW-0418">Kinase</keyword>
<dbReference type="PANTHER" id="PTHR24056:SF560">
    <property type="entry name" value="CYCLIN-DEPENDENT KINASE C-3"/>
    <property type="match status" value="1"/>
</dbReference>
<dbReference type="SUPFAM" id="SSF56112">
    <property type="entry name" value="Protein kinase-like (PK-like)"/>
    <property type="match status" value="1"/>
</dbReference>
<dbReference type="Proteomes" id="UP000008311">
    <property type="component" value="Unassembled WGS sequence"/>
</dbReference>
<dbReference type="Pfam" id="PF00069">
    <property type="entry name" value="Pkinase"/>
    <property type="match status" value="1"/>
</dbReference>
<dbReference type="InterPro" id="IPR011009">
    <property type="entry name" value="Kinase-like_dom_sf"/>
</dbReference>
<feature type="region of interest" description="Disordered" evidence="8">
    <location>
        <begin position="352"/>
        <end position="371"/>
    </location>
</feature>
<dbReference type="InterPro" id="IPR000719">
    <property type="entry name" value="Prot_kinase_dom"/>
</dbReference>
<dbReference type="GO" id="GO:0005524">
    <property type="term" value="F:ATP binding"/>
    <property type="evidence" value="ECO:0007669"/>
    <property type="project" value="UniProtKB-UniRule"/>
</dbReference>
<keyword evidence="11" id="KW-1185">Reference proteome</keyword>
<keyword evidence="7" id="KW-0723">Serine/threonine-protein kinase</keyword>
<dbReference type="PROSITE" id="PS00107">
    <property type="entry name" value="PROTEIN_KINASE_ATP"/>
    <property type="match status" value="1"/>
</dbReference>
<gene>
    <name evidence="10" type="ORF">RCOM_0444510</name>
</gene>
<evidence type="ECO:0000256" key="8">
    <source>
        <dbReference type="SAM" id="MobiDB-lite"/>
    </source>
</evidence>
<protein>
    <submittedName>
        <fullName evidence="10">Cell division protein kinase, putative</fullName>
        <ecNumber evidence="10">2.7.11.23</ecNumber>
    </submittedName>
</protein>
<dbReference type="InterPro" id="IPR050108">
    <property type="entry name" value="CDK"/>
</dbReference>
<dbReference type="GO" id="GO:0008353">
    <property type="term" value="F:RNA polymerase II CTD heptapeptide repeat kinase activity"/>
    <property type="evidence" value="ECO:0000318"/>
    <property type="project" value="GO_Central"/>
</dbReference>
<dbReference type="AlphaFoldDB" id="B9T4R4"/>
<dbReference type="Gene3D" id="1.10.510.10">
    <property type="entry name" value="Transferase(Phosphotransferase) domain 1"/>
    <property type="match status" value="1"/>
</dbReference>
<dbReference type="PROSITE" id="PS00108">
    <property type="entry name" value="PROTEIN_KINASE_ST"/>
    <property type="match status" value="1"/>
</dbReference>
<dbReference type="FunFam" id="1.10.510.10:FF:000273">
    <property type="entry name" value="Cyclin-dependent kinase C-2"/>
    <property type="match status" value="1"/>
</dbReference>
<dbReference type="InterPro" id="IPR017441">
    <property type="entry name" value="Protein_kinase_ATP_BS"/>
</dbReference>
<keyword evidence="10" id="KW-0131">Cell cycle</keyword>
<reference evidence="11" key="1">
    <citation type="journal article" date="2010" name="Nat. Biotechnol.">
        <title>Draft genome sequence of the oilseed species Ricinus communis.</title>
        <authorList>
            <person name="Chan A.P."/>
            <person name="Crabtree J."/>
            <person name="Zhao Q."/>
            <person name="Lorenzi H."/>
            <person name="Orvis J."/>
            <person name="Puiu D."/>
            <person name="Melake-Berhan A."/>
            <person name="Jones K.M."/>
            <person name="Redman J."/>
            <person name="Chen G."/>
            <person name="Cahoon E.B."/>
            <person name="Gedil M."/>
            <person name="Stanke M."/>
            <person name="Haas B.J."/>
            <person name="Wortman J.R."/>
            <person name="Fraser-Liggett C.M."/>
            <person name="Ravel J."/>
            <person name="Rabinowicz P.D."/>
        </authorList>
    </citation>
    <scope>NUCLEOTIDE SEQUENCE [LARGE SCALE GENOMIC DNA]</scope>
    <source>
        <strain evidence="11">cv. Hale</strain>
    </source>
</reference>
<dbReference type="EC" id="2.7.11.23" evidence="10"/>
<organism evidence="10 11">
    <name type="scientific">Ricinus communis</name>
    <name type="common">Castor bean</name>
    <dbReference type="NCBI Taxonomy" id="3988"/>
    <lineage>
        <taxon>Eukaryota</taxon>
        <taxon>Viridiplantae</taxon>
        <taxon>Streptophyta</taxon>
        <taxon>Embryophyta</taxon>
        <taxon>Tracheophyta</taxon>
        <taxon>Spermatophyta</taxon>
        <taxon>Magnoliopsida</taxon>
        <taxon>eudicotyledons</taxon>
        <taxon>Gunneridae</taxon>
        <taxon>Pentapetalae</taxon>
        <taxon>rosids</taxon>
        <taxon>fabids</taxon>
        <taxon>Malpighiales</taxon>
        <taxon>Euphorbiaceae</taxon>
        <taxon>Acalyphoideae</taxon>
        <taxon>Acalypheae</taxon>
        <taxon>Ricinus</taxon>
    </lineage>
</organism>
<feature type="binding site" evidence="6">
    <location>
        <position position="56"/>
    </location>
    <ligand>
        <name>ATP</name>
        <dbReference type="ChEBI" id="CHEBI:30616"/>
    </ligand>
</feature>
<evidence type="ECO:0000256" key="2">
    <source>
        <dbReference type="ARBA" id="ARBA00022679"/>
    </source>
</evidence>
<feature type="domain" description="Protein kinase" evidence="9">
    <location>
        <begin position="26"/>
        <end position="327"/>
    </location>
</feature>
<evidence type="ECO:0000256" key="1">
    <source>
        <dbReference type="ARBA" id="ARBA00006485"/>
    </source>
</evidence>
<dbReference type="GO" id="GO:0051301">
    <property type="term" value="P:cell division"/>
    <property type="evidence" value="ECO:0007669"/>
    <property type="project" value="UniProtKB-KW"/>
</dbReference>
<keyword evidence="2 10" id="KW-0808">Transferase</keyword>
<dbReference type="SMART" id="SM00220">
    <property type="entry name" value="S_TKc"/>
    <property type="match status" value="1"/>
</dbReference>
<dbReference type="PROSITE" id="PS50011">
    <property type="entry name" value="PROTEIN_KINASE_DOM"/>
    <property type="match status" value="1"/>
</dbReference>
<evidence type="ECO:0000256" key="3">
    <source>
        <dbReference type="ARBA" id="ARBA00022741"/>
    </source>
</evidence>
<dbReference type="PANTHER" id="PTHR24056">
    <property type="entry name" value="CELL DIVISION PROTEIN KINASE"/>
    <property type="match status" value="1"/>
</dbReference>
<keyword evidence="10" id="KW-0132">Cell division</keyword>
<keyword evidence="5 6" id="KW-0067">ATP-binding</keyword>
<dbReference type="Gene3D" id="3.30.200.20">
    <property type="entry name" value="Phosphorylase Kinase, domain 1"/>
    <property type="match status" value="1"/>
</dbReference>
<sequence>MAIAALGQLNIQEPPQQWWCRGIDSYRRLDILGEGSYGQVFKAREIGTGKTVAVKKLLITDHEEKEGFPITAIREIKILTNLHHDNVLGLKEIVTDYKNYKGNTYLVFEYMEHDLASLSHRYNNNLKFATQFTATQIKCYMRQLLSGLSYCHANNVIHRDIKCANVLINHEGDLKIADFGLARWFVFKNCDLDHLSPRLTNKVVTLWYRPPELLLGATSYDTGVDMWSVGCVFAELLIGRAVLCGTSEADQLKKIIELCGAPDQDDWPGASELPLYDKFRPNGPARRRIRDVFRGADRYAIGLLERMLMFDPSKRISARDALNAKYFWTDPLPCNPRMLPKYEPSLEYNNIKHKKQQQQQRKQPRDGNGTKISIVASAWAR</sequence>
<evidence type="ECO:0000313" key="10">
    <source>
        <dbReference type="EMBL" id="EEF29154.1"/>
    </source>
</evidence>
<dbReference type="GO" id="GO:0000307">
    <property type="term" value="C:cyclin-dependent protein kinase holoenzyme complex"/>
    <property type="evidence" value="ECO:0000318"/>
    <property type="project" value="GO_Central"/>
</dbReference>
<accession>B9T4R4</accession>
<keyword evidence="3 6" id="KW-0547">Nucleotide-binding</keyword>
<dbReference type="eggNOG" id="KOG0600">
    <property type="taxonomic scope" value="Eukaryota"/>
</dbReference>
<evidence type="ECO:0000256" key="4">
    <source>
        <dbReference type="ARBA" id="ARBA00022777"/>
    </source>
</evidence>
<dbReference type="InParanoid" id="B9T4R4"/>
<dbReference type="CDD" id="cd07840">
    <property type="entry name" value="STKc_CDK9_like"/>
    <property type="match status" value="1"/>
</dbReference>